<keyword evidence="1" id="KW-0812">Transmembrane</keyword>
<feature type="transmembrane region" description="Helical" evidence="1">
    <location>
        <begin position="6"/>
        <end position="27"/>
    </location>
</feature>
<name>A0A3S9MZ43_9FLAO</name>
<protein>
    <submittedName>
        <fullName evidence="2">Uncharacterized protein</fullName>
    </submittedName>
</protein>
<proteinExistence type="predicted"/>
<organism evidence="2 3">
    <name type="scientific">Nonlabens ponticola</name>
    <dbReference type="NCBI Taxonomy" id="2496866"/>
    <lineage>
        <taxon>Bacteria</taxon>
        <taxon>Pseudomonadati</taxon>
        <taxon>Bacteroidota</taxon>
        <taxon>Flavobacteriia</taxon>
        <taxon>Flavobacteriales</taxon>
        <taxon>Flavobacteriaceae</taxon>
        <taxon>Nonlabens</taxon>
    </lineage>
</organism>
<evidence type="ECO:0000313" key="3">
    <source>
        <dbReference type="Proteomes" id="UP000279600"/>
    </source>
</evidence>
<sequence>MDHIYANLYLYVIFGFMLLGAFILGYVSSRFNARNTNEQSVSFHTGLDKDIINADVEREISKIVQPGSIRAQRTRDRSGILSDDAKRSMIENQIDFESIGTGNAADKDDLQQITGIGPFVEEKLNAIGIYNFSQLARMSDEDINAIAALIEFFPGRIQRDEWKEQAQALSKD</sequence>
<evidence type="ECO:0000313" key="2">
    <source>
        <dbReference type="EMBL" id="AZQ44404.1"/>
    </source>
</evidence>
<dbReference type="RefSeq" id="WP_126447811.1">
    <property type="nucleotide sequence ID" value="NZ_CP034549.1"/>
</dbReference>
<accession>A0A3S9MZ43</accession>
<dbReference type="EMBL" id="CP034549">
    <property type="protein sequence ID" value="AZQ44404.1"/>
    <property type="molecule type" value="Genomic_DNA"/>
</dbReference>
<keyword evidence="3" id="KW-1185">Reference proteome</keyword>
<gene>
    <name evidence="2" type="ORF">EJ995_09180</name>
</gene>
<evidence type="ECO:0000256" key="1">
    <source>
        <dbReference type="SAM" id="Phobius"/>
    </source>
</evidence>
<dbReference type="KEGG" id="noj:EJ995_09180"/>
<dbReference type="Proteomes" id="UP000279600">
    <property type="component" value="Chromosome"/>
</dbReference>
<keyword evidence="1" id="KW-1133">Transmembrane helix</keyword>
<reference evidence="2 3" key="1">
    <citation type="submission" date="2018-12" db="EMBL/GenBank/DDBJ databases">
        <title>Complete genome of Nonlabens sp. MJ115.</title>
        <authorList>
            <person name="Choi H.S."/>
            <person name="Jung J."/>
        </authorList>
    </citation>
    <scope>NUCLEOTIDE SEQUENCE [LARGE SCALE GENOMIC DNA]</scope>
    <source>
        <strain evidence="2 3">MJ115</strain>
    </source>
</reference>
<dbReference type="AlphaFoldDB" id="A0A3S9MZ43"/>
<dbReference type="Gene3D" id="1.10.150.20">
    <property type="entry name" value="5' to 3' exonuclease, C-terminal subdomain"/>
    <property type="match status" value="1"/>
</dbReference>
<keyword evidence="1" id="KW-0472">Membrane</keyword>
<dbReference type="OrthoDB" id="9807941at2"/>